<reference evidence="5" key="1">
    <citation type="submission" date="2022-05" db="EMBL/GenBank/DDBJ databases">
        <title>Jatrophihabitans sp. SB3-54 whole genome sequence.</title>
        <authorList>
            <person name="Suh M.K."/>
            <person name="Eom M.K."/>
            <person name="Kim J.S."/>
            <person name="Kim H.S."/>
            <person name="Do H.E."/>
            <person name="Shin Y.K."/>
            <person name="Lee J.-S."/>
        </authorList>
    </citation>
    <scope>NUCLEOTIDE SEQUENCE</scope>
    <source>
        <strain evidence="5">SB3-54</strain>
    </source>
</reference>
<keyword evidence="6" id="KW-1185">Reference proteome</keyword>
<keyword evidence="3" id="KW-0786">Thiamine pyrophosphate</keyword>
<evidence type="ECO:0000313" key="6">
    <source>
        <dbReference type="Proteomes" id="UP001164693"/>
    </source>
</evidence>
<organism evidence="5 6">
    <name type="scientific">Jatrophihabitans cynanchi</name>
    <dbReference type="NCBI Taxonomy" id="2944128"/>
    <lineage>
        <taxon>Bacteria</taxon>
        <taxon>Bacillati</taxon>
        <taxon>Actinomycetota</taxon>
        <taxon>Actinomycetes</taxon>
        <taxon>Jatrophihabitantales</taxon>
        <taxon>Jatrophihabitantaceae</taxon>
        <taxon>Jatrophihabitans</taxon>
    </lineage>
</organism>
<dbReference type="NCBIfam" id="TIGR03181">
    <property type="entry name" value="PDH_E1_alph_x"/>
    <property type="match status" value="1"/>
</dbReference>
<dbReference type="CDD" id="cd02000">
    <property type="entry name" value="TPP_E1_PDC_ADC_BCADC"/>
    <property type="match status" value="1"/>
</dbReference>
<dbReference type="Proteomes" id="UP001164693">
    <property type="component" value="Chromosome"/>
</dbReference>
<dbReference type="RefSeq" id="WP_269444633.1">
    <property type="nucleotide sequence ID" value="NZ_CP097463.1"/>
</dbReference>
<dbReference type="PANTHER" id="PTHR43380">
    <property type="entry name" value="2-OXOISOVALERATE DEHYDROGENASE SUBUNIT ALPHA, MITOCHONDRIAL"/>
    <property type="match status" value="1"/>
</dbReference>
<dbReference type="Pfam" id="PF00676">
    <property type="entry name" value="E1_dh"/>
    <property type="match status" value="1"/>
</dbReference>
<evidence type="ECO:0000256" key="2">
    <source>
        <dbReference type="ARBA" id="ARBA00023002"/>
    </source>
</evidence>
<name>A0ABY7K090_9ACTN</name>
<evidence type="ECO:0000259" key="4">
    <source>
        <dbReference type="Pfam" id="PF00676"/>
    </source>
</evidence>
<accession>A0ABY7K090</accession>
<dbReference type="InterPro" id="IPR050771">
    <property type="entry name" value="Alpha-ketoacid_DH_E1_comp"/>
</dbReference>
<dbReference type="EMBL" id="CP097463">
    <property type="protein sequence ID" value="WAX58084.1"/>
    <property type="molecule type" value="Genomic_DNA"/>
</dbReference>
<gene>
    <name evidence="5" type="primary">pdhA</name>
    <name evidence="5" type="ORF">M6B22_04760</name>
</gene>
<feature type="domain" description="Dehydrogenase E1 component" evidence="4">
    <location>
        <begin position="37"/>
        <end position="313"/>
    </location>
</feature>
<keyword evidence="2" id="KW-0560">Oxidoreductase</keyword>
<evidence type="ECO:0000313" key="5">
    <source>
        <dbReference type="EMBL" id="WAX58084.1"/>
    </source>
</evidence>
<evidence type="ECO:0000256" key="1">
    <source>
        <dbReference type="ARBA" id="ARBA00001964"/>
    </source>
</evidence>
<dbReference type="InterPro" id="IPR029061">
    <property type="entry name" value="THDP-binding"/>
</dbReference>
<dbReference type="InterPro" id="IPR001017">
    <property type="entry name" value="DH_E1"/>
</dbReference>
<dbReference type="PANTHER" id="PTHR43380:SF1">
    <property type="entry name" value="2-OXOISOVALERATE DEHYDROGENASE SUBUNIT ALPHA, MITOCHONDRIAL"/>
    <property type="match status" value="1"/>
</dbReference>
<dbReference type="SUPFAM" id="SSF52518">
    <property type="entry name" value="Thiamin diphosphate-binding fold (THDP-binding)"/>
    <property type="match status" value="1"/>
</dbReference>
<dbReference type="Gene3D" id="3.40.50.970">
    <property type="match status" value="1"/>
</dbReference>
<protein>
    <submittedName>
        <fullName evidence="5">Pyruvate dehydrogenase (Acetyl-transferring) E1 component subunit alpha</fullName>
    </submittedName>
</protein>
<evidence type="ECO:0000256" key="3">
    <source>
        <dbReference type="ARBA" id="ARBA00023052"/>
    </source>
</evidence>
<comment type="cofactor">
    <cofactor evidence="1">
        <name>thiamine diphosphate</name>
        <dbReference type="ChEBI" id="CHEBI:58937"/>
    </cofactor>
</comment>
<proteinExistence type="predicted"/>
<keyword evidence="5" id="KW-0670">Pyruvate</keyword>
<sequence length="363" mass="39642">MIENDALVQLLAADGTRVAHPDYALELTGPELAGLYRDMVLVRRVDTEAIALQRQGELGLWTSLLGQEAAQIGAGRALRPHDMVFPSYREHGVAWCRGVDPVTLLEMWRGSGQGGWDAHQHNFATYTIVIGAQALHAVGYAMGVVRDGTAGTGDPGRDTAVLVFFGDGAMSQGDTNEAFAWAAAQHLPVVFFCQNNQWAISAPVSVQARVPLARRAEGFGFPGVRVDGNDVLASLAVTRSALEHARAGGGPMFIEAFTYRMNPHTTSDDSRRYRHDAELESWRQRDPIARLRRHLERETDVGAAFFADVEDEAQKLAVRVREGGRSLATVGAGAVFEHVFERPPADLVRQRDAFVDFVARGID</sequence>
<dbReference type="InterPro" id="IPR017596">
    <property type="entry name" value="PdhA/BkdA"/>
</dbReference>